<dbReference type="EMBL" id="JAYJLD010000071">
    <property type="protein sequence ID" value="MEB3104046.1"/>
    <property type="molecule type" value="Genomic_DNA"/>
</dbReference>
<keyword evidence="2" id="KW-0732">Signal</keyword>
<comment type="caution">
    <text evidence="5">The sequence shown here is derived from an EMBL/GenBank/DDBJ whole genome shotgun (WGS) entry which is preliminary data.</text>
</comment>
<proteinExistence type="inferred from homology"/>
<dbReference type="InterPro" id="IPR028082">
    <property type="entry name" value="Peripla_BP_I"/>
</dbReference>
<gene>
    <name evidence="5" type="ORF">VF724_20755</name>
</gene>
<dbReference type="CDD" id="cd20014">
    <property type="entry name" value="PBP1_RPA0668_benzoate-like"/>
    <property type="match status" value="1"/>
</dbReference>
<dbReference type="Gene3D" id="3.40.50.2300">
    <property type="match status" value="2"/>
</dbReference>
<protein>
    <submittedName>
        <fullName evidence="5">ABC transporter substrate-binding protein</fullName>
    </submittedName>
</protein>
<dbReference type="SUPFAM" id="SSF53822">
    <property type="entry name" value="Periplasmic binding protein-like I"/>
    <property type="match status" value="1"/>
</dbReference>
<dbReference type="PANTHER" id="PTHR30483">
    <property type="entry name" value="LEUCINE-SPECIFIC-BINDING PROTEIN"/>
    <property type="match status" value="1"/>
</dbReference>
<dbReference type="InterPro" id="IPR051010">
    <property type="entry name" value="BCAA_transport"/>
</dbReference>
<accession>A0ABU5ZQW6</accession>
<evidence type="ECO:0000259" key="4">
    <source>
        <dbReference type="Pfam" id="PF13458"/>
    </source>
</evidence>
<sequence length="429" mass="46168">DWIPVNRFYQKRMIGLLLAVMMVLLAACGGNTSSNSGKSDSGSPAPAASPSAAPADSGNAGGAEKKPIKIGMMVDTSGPLAISGQSEIDGLKLYLDSIGYQIDGHKVEVVYEDDGSNPQTALRKYRKLVTSDKIDILVAPVSSAVLYALRDEVEKDKLPMIDVNAAGNELSWSKKSDYVYRISISNWQNGTAGVDYLIKNVGKKAFTIGPDFPAGHEVLASFKHEFEKAGGKVVAEVFPKMGTNDFASYLTQIAEAKPDFVFGFIPDASGIQFLKQYHEFGLEKSVKLTGTLEFADTLEMLPAADAAVGLIAATPYTPWLDNAVNKKFVEAHQKAYGKLPNFFTMEGYDSAIVIEKAVKEAGSADAAALIKVLPGITFDSPRGTIKIDPATHNPIQNFYVGEVVKQDGNNTFKVLETIKEVGMPDQPVK</sequence>
<comment type="similarity">
    <text evidence="1">Belongs to the leucine-binding protein family.</text>
</comment>
<evidence type="ECO:0000313" key="5">
    <source>
        <dbReference type="EMBL" id="MEB3104046.1"/>
    </source>
</evidence>
<dbReference type="InterPro" id="IPR028081">
    <property type="entry name" value="Leu-bd"/>
</dbReference>
<feature type="non-terminal residue" evidence="5">
    <location>
        <position position="1"/>
    </location>
</feature>
<feature type="region of interest" description="Disordered" evidence="3">
    <location>
        <begin position="33"/>
        <end position="63"/>
    </location>
</feature>
<name>A0ABU5ZQW6_9BACL</name>
<evidence type="ECO:0000313" key="6">
    <source>
        <dbReference type="Proteomes" id="UP001310386"/>
    </source>
</evidence>
<evidence type="ECO:0000256" key="1">
    <source>
        <dbReference type="ARBA" id="ARBA00010062"/>
    </source>
</evidence>
<evidence type="ECO:0000256" key="2">
    <source>
        <dbReference type="ARBA" id="ARBA00022729"/>
    </source>
</evidence>
<feature type="compositionally biased region" description="Low complexity" evidence="3">
    <location>
        <begin position="33"/>
        <end position="58"/>
    </location>
</feature>
<dbReference type="Pfam" id="PF13458">
    <property type="entry name" value="Peripla_BP_6"/>
    <property type="match status" value="1"/>
</dbReference>
<reference evidence="5" key="1">
    <citation type="submission" date="2023-12" db="EMBL/GenBank/DDBJ databases">
        <title>Fervidustalea candida gen. nov., sp. nov., a novel member of the family Paenibacillaceae isolated from a geothermal area.</title>
        <authorList>
            <person name="Li W.-J."/>
            <person name="Jiao J.-Y."/>
            <person name="Chen Y."/>
        </authorList>
    </citation>
    <scope>NUCLEOTIDE SEQUENCE</scope>
    <source>
        <strain evidence="5">SYSU GA230002</strain>
    </source>
</reference>
<dbReference type="PANTHER" id="PTHR30483:SF6">
    <property type="entry name" value="PERIPLASMIC BINDING PROTEIN OF ABC TRANSPORTER FOR NATURAL AMINO ACIDS"/>
    <property type="match status" value="1"/>
</dbReference>
<dbReference type="Proteomes" id="UP001310386">
    <property type="component" value="Unassembled WGS sequence"/>
</dbReference>
<evidence type="ECO:0000256" key="3">
    <source>
        <dbReference type="SAM" id="MobiDB-lite"/>
    </source>
</evidence>
<keyword evidence="6" id="KW-1185">Reference proteome</keyword>
<organism evidence="5 6">
    <name type="scientific">Ferviditalea candida</name>
    <dbReference type="NCBI Taxonomy" id="3108399"/>
    <lineage>
        <taxon>Bacteria</taxon>
        <taxon>Bacillati</taxon>
        <taxon>Bacillota</taxon>
        <taxon>Bacilli</taxon>
        <taxon>Bacillales</taxon>
        <taxon>Paenibacillaceae</taxon>
        <taxon>Ferviditalea</taxon>
    </lineage>
</organism>
<feature type="domain" description="Leucine-binding protein" evidence="4">
    <location>
        <begin position="67"/>
        <end position="406"/>
    </location>
</feature>